<dbReference type="InParanoid" id="A0A251SL55"/>
<keyword evidence="3" id="KW-1185">Reference proteome</keyword>
<evidence type="ECO:0000313" key="3">
    <source>
        <dbReference type="Proteomes" id="UP000215914"/>
    </source>
</evidence>
<protein>
    <submittedName>
        <fullName evidence="2">Uncharacterized protein</fullName>
    </submittedName>
</protein>
<dbReference type="EMBL" id="MNCJ02000329">
    <property type="protein sequence ID" value="KAF5770395.1"/>
    <property type="molecule type" value="Genomic_DNA"/>
</dbReference>
<sequence length="54" mass="6622">MPHFCKPTTASVHYSQFLHRITIYYVRRNQIVNSFNFRKFIKQVRHQRLNTKIG</sequence>
<proteinExistence type="predicted"/>
<dbReference type="EMBL" id="CM007903">
    <property type="protein sequence ID" value="OTF99252.1"/>
    <property type="molecule type" value="Genomic_DNA"/>
</dbReference>
<dbReference type="Proteomes" id="UP000215914">
    <property type="component" value="Chromosome 14"/>
</dbReference>
<accession>A0A251SL55</accession>
<evidence type="ECO:0000313" key="1">
    <source>
        <dbReference type="EMBL" id="KAF5770395.1"/>
    </source>
</evidence>
<evidence type="ECO:0000313" key="2">
    <source>
        <dbReference type="EMBL" id="OTF99252.1"/>
    </source>
</evidence>
<reference evidence="1" key="3">
    <citation type="submission" date="2020-06" db="EMBL/GenBank/DDBJ databases">
        <title>Helianthus annuus Genome sequencing and assembly Release 2.</title>
        <authorList>
            <person name="Gouzy J."/>
            <person name="Langlade N."/>
            <person name="Munos S."/>
        </authorList>
    </citation>
    <scope>NUCLEOTIDE SEQUENCE</scope>
    <source>
        <tissue evidence="1">Leaves</tissue>
    </source>
</reference>
<reference evidence="1 3" key="1">
    <citation type="journal article" date="2017" name="Nature">
        <title>The sunflower genome provides insights into oil metabolism, flowering and Asterid evolution.</title>
        <authorList>
            <person name="Badouin H."/>
            <person name="Gouzy J."/>
            <person name="Grassa C.J."/>
            <person name="Murat F."/>
            <person name="Staton S.E."/>
            <person name="Cottret L."/>
            <person name="Lelandais-Briere C."/>
            <person name="Owens G.L."/>
            <person name="Carrere S."/>
            <person name="Mayjonade B."/>
            <person name="Legrand L."/>
            <person name="Gill N."/>
            <person name="Kane N.C."/>
            <person name="Bowers J.E."/>
            <person name="Hubner S."/>
            <person name="Bellec A."/>
            <person name="Berard A."/>
            <person name="Berges H."/>
            <person name="Blanchet N."/>
            <person name="Boniface M.C."/>
            <person name="Brunel D."/>
            <person name="Catrice O."/>
            <person name="Chaidir N."/>
            <person name="Claudel C."/>
            <person name="Donnadieu C."/>
            <person name="Faraut T."/>
            <person name="Fievet G."/>
            <person name="Helmstetter N."/>
            <person name="King M."/>
            <person name="Knapp S.J."/>
            <person name="Lai Z."/>
            <person name="Le Paslier M.C."/>
            <person name="Lippi Y."/>
            <person name="Lorenzon L."/>
            <person name="Mandel J.R."/>
            <person name="Marage G."/>
            <person name="Marchand G."/>
            <person name="Marquand E."/>
            <person name="Bret-Mestries E."/>
            <person name="Morien E."/>
            <person name="Nambeesan S."/>
            <person name="Nguyen T."/>
            <person name="Pegot-Espagnet P."/>
            <person name="Pouilly N."/>
            <person name="Raftis F."/>
            <person name="Sallet E."/>
            <person name="Schiex T."/>
            <person name="Thomas J."/>
            <person name="Vandecasteele C."/>
            <person name="Vares D."/>
            <person name="Vear F."/>
            <person name="Vautrin S."/>
            <person name="Crespi M."/>
            <person name="Mangin B."/>
            <person name="Burke J.M."/>
            <person name="Salse J."/>
            <person name="Munos S."/>
            <person name="Vincourt P."/>
            <person name="Rieseberg L.H."/>
            <person name="Langlade N.B."/>
        </authorList>
    </citation>
    <scope>NUCLEOTIDE SEQUENCE [LARGE SCALE GENOMIC DNA]</scope>
    <source>
        <strain evidence="3">cv. SF193</strain>
        <tissue evidence="1">Leaves</tissue>
    </source>
</reference>
<dbReference type="AlphaFoldDB" id="A0A251SL55"/>
<organism evidence="2 3">
    <name type="scientific">Helianthus annuus</name>
    <name type="common">Common sunflower</name>
    <dbReference type="NCBI Taxonomy" id="4232"/>
    <lineage>
        <taxon>Eukaryota</taxon>
        <taxon>Viridiplantae</taxon>
        <taxon>Streptophyta</taxon>
        <taxon>Embryophyta</taxon>
        <taxon>Tracheophyta</taxon>
        <taxon>Spermatophyta</taxon>
        <taxon>Magnoliopsida</taxon>
        <taxon>eudicotyledons</taxon>
        <taxon>Gunneridae</taxon>
        <taxon>Pentapetalae</taxon>
        <taxon>asterids</taxon>
        <taxon>campanulids</taxon>
        <taxon>Asterales</taxon>
        <taxon>Asteraceae</taxon>
        <taxon>Asteroideae</taxon>
        <taxon>Heliantheae alliance</taxon>
        <taxon>Heliantheae</taxon>
        <taxon>Helianthus</taxon>
    </lineage>
</organism>
<dbReference type="Gramene" id="mRNA:HanXRQr2_Chr14g0658951">
    <property type="protein sequence ID" value="mRNA:HanXRQr2_Chr14g0658951"/>
    <property type="gene ID" value="HanXRQr2_Chr14g0658951"/>
</dbReference>
<reference evidence="2" key="2">
    <citation type="submission" date="2017-02" db="EMBL/GenBank/DDBJ databases">
        <title>Sunflower complete genome.</title>
        <authorList>
            <person name="Langlade N."/>
            <person name="Munos S."/>
        </authorList>
    </citation>
    <scope>NUCLEOTIDE SEQUENCE [LARGE SCALE GENOMIC DNA]</scope>
    <source>
        <tissue evidence="2">Leaves</tissue>
    </source>
</reference>
<gene>
    <name evidence="2" type="ORF">HannXRQ_Chr14g0454491</name>
    <name evidence="1" type="ORF">HanXRQr2_Chr14g0658951</name>
</gene>
<name>A0A251SL55_HELAN</name>